<feature type="region of interest" description="Disordered" evidence="1">
    <location>
        <begin position="35"/>
        <end position="61"/>
    </location>
</feature>
<evidence type="ECO:0000313" key="3">
    <source>
        <dbReference type="Proteomes" id="UP000245910"/>
    </source>
</evidence>
<name>A0A2L2TJW5_9HYPO</name>
<reference evidence="3" key="1">
    <citation type="submission" date="2014-10" db="EMBL/GenBank/DDBJ databases">
        <authorList>
            <person name="King R."/>
        </authorList>
    </citation>
    <scope>NUCLEOTIDE SEQUENCE [LARGE SCALE GENOMIC DNA]</scope>
    <source>
        <strain evidence="3">A3/5</strain>
    </source>
</reference>
<evidence type="ECO:0000313" key="2">
    <source>
        <dbReference type="EMBL" id="CEI64737.1"/>
    </source>
</evidence>
<organism evidence="2 3">
    <name type="scientific">Fusarium venenatum</name>
    <dbReference type="NCBI Taxonomy" id="56646"/>
    <lineage>
        <taxon>Eukaryota</taxon>
        <taxon>Fungi</taxon>
        <taxon>Dikarya</taxon>
        <taxon>Ascomycota</taxon>
        <taxon>Pezizomycotina</taxon>
        <taxon>Sordariomycetes</taxon>
        <taxon>Hypocreomycetidae</taxon>
        <taxon>Hypocreales</taxon>
        <taxon>Nectriaceae</taxon>
        <taxon>Fusarium</taxon>
    </lineage>
</organism>
<keyword evidence="3" id="KW-1185">Reference proteome</keyword>
<dbReference type="AlphaFoldDB" id="A0A2L2TJW5"/>
<dbReference type="EMBL" id="LN649229">
    <property type="protein sequence ID" value="CEI64737.1"/>
    <property type="molecule type" value="Genomic_DNA"/>
</dbReference>
<feature type="compositionally biased region" description="Basic and acidic residues" evidence="1">
    <location>
        <begin position="134"/>
        <end position="151"/>
    </location>
</feature>
<protein>
    <submittedName>
        <fullName evidence="2">Uncharacterized protein</fullName>
    </submittedName>
</protein>
<dbReference type="Proteomes" id="UP000245910">
    <property type="component" value="Chromosome I"/>
</dbReference>
<feature type="region of interest" description="Disordered" evidence="1">
    <location>
        <begin position="134"/>
        <end position="159"/>
    </location>
</feature>
<sequence>MTHAGQRYLTAPSEVIRCEVRRYVKKKRELNSLGHYKSPLLHNTGPSPSVSGSDPERSISTGDQHQNAYFIRSPTTHNNSDSYYALLITEGQWHCMTNSFQRCAEGHWSMKMNMAEGTKCVPAGYTDDFNFRIEHEGNDHDNKEDRNDENRSNGGASLGARNSNSITAIAVISSLWAVLGVMS</sequence>
<evidence type="ECO:0000256" key="1">
    <source>
        <dbReference type="SAM" id="MobiDB-lite"/>
    </source>
</evidence>
<accession>A0A2L2TJW5</accession>
<feature type="compositionally biased region" description="Polar residues" evidence="1">
    <location>
        <begin position="44"/>
        <end position="61"/>
    </location>
</feature>
<proteinExistence type="predicted"/>